<comment type="caution">
    <text evidence="12">The sequence shown here is derived from an EMBL/GenBank/DDBJ whole genome shotgun (WGS) entry which is preliminary data.</text>
</comment>
<dbReference type="GO" id="GO:0030833">
    <property type="term" value="P:regulation of actin filament polymerization"/>
    <property type="evidence" value="ECO:0007669"/>
    <property type="project" value="TreeGrafter"/>
</dbReference>
<feature type="non-terminal residue" evidence="12">
    <location>
        <position position="1"/>
    </location>
</feature>
<dbReference type="InterPro" id="IPR031160">
    <property type="entry name" value="F_BAR_dom"/>
</dbReference>
<dbReference type="PANTHER" id="PTHR15735:SF11">
    <property type="entry name" value="F-BAR AND DOUBLE SH3 DOMAINS PROTEIN 2"/>
    <property type="match status" value="1"/>
</dbReference>
<dbReference type="PROSITE" id="PS50002">
    <property type="entry name" value="SH3"/>
    <property type="match status" value="2"/>
</dbReference>
<dbReference type="InterPro" id="IPR027267">
    <property type="entry name" value="AH/BAR_dom_sf"/>
</dbReference>
<feature type="domain" description="F-BAR" evidence="11">
    <location>
        <begin position="1"/>
        <end position="264"/>
    </location>
</feature>
<keyword evidence="5" id="KW-0446">Lipid-binding</keyword>
<dbReference type="PROSITE" id="PS51741">
    <property type="entry name" value="F_BAR"/>
    <property type="match status" value="1"/>
</dbReference>
<keyword evidence="2 7" id="KW-0728">SH3 domain</keyword>
<feature type="domain" description="SH3" evidence="10">
    <location>
        <begin position="446"/>
        <end position="507"/>
    </location>
</feature>
<dbReference type="EMBL" id="CAAE01014616">
    <property type="protein sequence ID" value="CAG00919.1"/>
    <property type="molecule type" value="Genomic_DNA"/>
</dbReference>
<dbReference type="InterPro" id="IPR015943">
    <property type="entry name" value="WD40/YVTN_repeat-like_dom_sf"/>
</dbReference>
<protein>
    <submittedName>
        <fullName evidence="12">(spotted green pufferfish) hypothetical protein</fullName>
    </submittedName>
</protein>
<dbReference type="SUPFAM" id="SSF50978">
    <property type="entry name" value="WD40 repeat-like"/>
    <property type="match status" value="1"/>
</dbReference>
<sequence length="1596" mass="179457">LQKLASQYLKRDWPGINPDDQRTDYRNVYAVWRSYLEGTVQVSQSRLNVCDNYKSKVSEPAKTVRLYKEQQLKKVGEYASHSQKLSLHTVCLHHLTHVYMSKQLALFSPSQIIDQLSCIQAELQESVKELAKAKKKYYDCEQVAHAVREKADIEAKSKLGLCQSRISLQKASLKLKAKRSDCNSKATQARNDYLLTLAAANAHHDRYYHTDLLHCIQALDGRIYEHVKDYLVALCHTELEASQATHNTFQFLLDKSTRIIQEFNQQLFMQENPVFHKAQDFQFQPSEYDTVRHTAPQTSAGLRINYLQLLALFKRVDKCIFDRARPLSGQYGKKISCYCSADVRYLNTAQVRAALTIKLKAEARLDLLRQVGVAVDTWLKSAMNQVMEELENERWASYTSHDPSFLVLSFILKGTVDLEREEGEECEENMEVFDDSSSSPSGTLRNYPLTCKVLYSYKASQPDELTIDEQEMLEVIEDGDMEDWVKARNKTGQVGYVPEKYLQFPTSNSLLSMLQSLATLDARSHTSSNSTEPELHSNCINGDTTMTYVRALYDYEGQADEELSFSEGAVIRLLSRDTQTDDGFWEGELNGRVGVFPSVLVEDLTENGENSGAGTGDVQISPSLKLSSALPPLPLYDQPPISPFTSPETSTPPPLPRSPSATLNGEHKPPPHGVSHKGPLAPHSEQAHRDVRAAPPPPKQHPRRQQEKSDKSEELLSPAHAVAMQALVGHQYGAASLPTRVEVSEYQLLLHQGQKAGIGTQEAERMYQRDENSIPTSYCLTASSRHASGFQDLTTGPSDEPLLSQLCDNFLPSLISSSQILVYTTTTECDRRHGYTTARRKSYVESLCQQVHNDLVGLMKEANVSETRDDAQLCDALAREGAEQEDVCVILSHFYDVVRPEEEKVRNYVEQTEHHLPLVVTGGPCTGKAVLLAHCAQQIKSWLPDSDPVVLTYFCHLSTGRSPKQLLSSLCHEIPRRYRQSASSLKQNLDNPDRHSCRKSANKDAVFSLTSNPDLHCEAISACQKNTDVLFFGIAELRKQFFSLLSLMPSTQRPLFLILDGLDHIENHFGSQIIESLPSPLPPNVKVILSVSPSSRHILKTLGPERPRDTLLRTGLTEAELADLLTGDDKVLAGYLWQDEKAPSMTKVPQIDVETLLLDLRRFLLRRTVAGLRVLTWVSRHFKLVITKRYLFTSEARKEIHSAMSDYFSRGGSCGNSTPLLISQKSLHIDRQPSSQPLDFPNSSKEHSQVNMRKILELPHHLQESEKWEQMKSDVLLSFRFHQAMIQAGLLGDLVAMLESEEGEFPSRLSRERAFIASILKSSACFLQRSPLQLPTVMETNLLPYREVFPTLNTYFNDIQQQRRERESTVGVALCPAPSSIPPVRCLKFNTGNGNNSTSEVAVTDCGIVAQVMNDGTAWFWKGPGYEVAKLSLTSEQQELRFTGVKTSARFILLSSWCNGLYFWNVRGPEKFVPLRIHPNSNLQAPTRIGGFVARHQKLFTWWINQSLVNMFDISNETVTRFQCQSCVSCSICSSDGSHLYCGQEEGIVSLFDTDTGSVLATWSNPSRKAVLWMNFSVQKRELACGDQTGNIALWE</sequence>
<evidence type="ECO:0000256" key="3">
    <source>
        <dbReference type="ARBA" id="ARBA00022553"/>
    </source>
</evidence>
<reference evidence="12" key="1">
    <citation type="journal article" date="2004" name="Nature">
        <title>Genome duplication in the teleost fish Tetraodon nigroviridis reveals the early vertebrate proto-karyotype.</title>
        <authorList>
            <person name="Jaillon O."/>
            <person name="Aury J.-M."/>
            <person name="Brunet F."/>
            <person name="Petit J.-L."/>
            <person name="Stange-Thomann N."/>
            <person name="Mauceli E."/>
            <person name="Bouneau L."/>
            <person name="Fischer C."/>
            <person name="Ozouf-Costaz C."/>
            <person name="Bernot A."/>
            <person name="Nicaud S."/>
            <person name="Jaffe D."/>
            <person name="Fisher S."/>
            <person name="Lutfalla G."/>
            <person name="Dossat C."/>
            <person name="Segurens B."/>
            <person name="Dasilva C."/>
            <person name="Salanoubat M."/>
            <person name="Levy M."/>
            <person name="Boudet N."/>
            <person name="Castellano S."/>
            <person name="Anthouard V."/>
            <person name="Jubin C."/>
            <person name="Castelli V."/>
            <person name="Katinka M."/>
            <person name="Vacherie B."/>
            <person name="Biemont C."/>
            <person name="Skalli Z."/>
            <person name="Cattolico L."/>
            <person name="Poulain J."/>
            <person name="De Berardinis V."/>
            <person name="Cruaud C."/>
            <person name="Duprat S."/>
            <person name="Brottier P."/>
            <person name="Coutanceau J.-P."/>
            <person name="Gouzy J."/>
            <person name="Parra G."/>
            <person name="Lardier G."/>
            <person name="Chapple C."/>
            <person name="McKernan K.J."/>
            <person name="McEwan P."/>
            <person name="Bosak S."/>
            <person name="Kellis M."/>
            <person name="Volff J.-N."/>
            <person name="Guigo R."/>
            <person name="Zody M.C."/>
            <person name="Mesirov J."/>
            <person name="Lindblad-Toh K."/>
            <person name="Birren B."/>
            <person name="Nusbaum C."/>
            <person name="Kahn D."/>
            <person name="Robinson-Rechavi M."/>
            <person name="Laudet V."/>
            <person name="Schachter V."/>
            <person name="Quetier F."/>
            <person name="Saurin W."/>
            <person name="Scarpelli C."/>
            <person name="Wincker P."/>
            <person name="Lander E.S."/>
            <person name="Weissenbach J."/>
            <person name="Roest Crollius H."/>
        </authorList>
    </citation>
    <scope>NUCLEOTIDE SEQUENCE [LARGE SCALE GENOMIC DNA]</scope>
</reference>
<evidence type="ECO:0000259" key="11">
    <source>
        <dbReference type="PROSITE" id="PS51741"/>
    </source>
</evidence>
<reference evidence="12" key="2">
    <citation type="submission" date="2004-02" db="EMBL/GenBank/DDBJ databases">
        <authorList>
            <consortium name="Genoscope"/>
            <consortium name="Whitehead Institute Centre for Genome Research"/>
        </authorList>
    </citation>
    <scope>NUCLEOTIDE SEQUENCE</scope>
</reference>
<gene>
    <name evidence="12" type="ORF">GSTENG00019502001</name>
</gene>
<dbReference type="FunFam" id="2.30.30.40:FF:000060">
    <property type="entry name" value="FCH and double SH3 domains protein 2"/>
    <property type="match status" value="1"/>
</dbReference>
<dbReference type="Gene3D" id="2.130.10.10">
    <property type="entry name" value="YVTN repeat-like/Quinoprotein amine dehydrogenase"/>
    <property type="match status" value="1"/>
</dbReference>
<dbReference type="GO" id="GO:0008289">
    <property type="term" value="F:lipid binding"/>
    <property type="evidence" value="ECO:0007669"/>
    <property type="project" value="UniProtKB-KW"/>
</dbReference>
<dbReference type="Pfam" id="PF00018">
    <property type="entry name" value="SH3_1"/>
    <property type="match status" value="1"/>
</dbReference>
<dbReference type="PANTHER" id="PTHR15735">
    <property type="entry name" value="FCH AND DOUBLE SH3 DOMAINS PROTEIN"/>
    <property type="match status" value="1"/>
</dbReference>
<dbReference type="InterPro" id="IPR036028">
    <property type="entry name" value="SH3-like_dom_sf"/>
</dbReference>
<keyword evidence="6" id="KW-0966">Cell projection</keyword>
<organism evidence="12">
    <name type="scientific">Tetraodon nigroviridis</name>
    <name type="common">Spotted green pufferfish</name>
    <name type="synonym">Chelonodon nigroviridis</name>
    <dbReference type="NCBI Taxonomy" id="99883"/>
    <lineage>
        <taxon>Eukaryota</taxon>
        <taxon>Metazoa</taxon>
        <taxon>Chordata</taxon>
        <taxon>Craniata</taxon>
        <taxon>Vertebrata</taxon>
        <taxon>Euteleostomi</taxon>
        <taxon>Actinopterygii</taxon>
        <taxon>Neopterygii</taxon>
        <taxon>Teleostei</taxon>
        <taxon>Neoteleostei</taxon>
        <taxon>Acanthomorphata</taxon>
        <taxon>Eupercaria</taxon>
        <taxon>Tetraodontiformes</taxon>
        <taxon>Tetradontoidea</taxon>
        <taxon>Tetraodontidae</taxon>
        <taxon>Tetraodon</taxon>
    </lineage>
</organism>
<dbReference type="InterPro" id="IPR001452">
    <property type="entry name" value="SH3_domain"/>
</dbReference>
<dbReference type="GO" id="GO:0051495">
    <property type="term" value="P:positive regulation of cytoskeleton organization"/>
    <property type="evidence" value="ECO:0007669"/>
    <property type="project" value="UniProtKB-ARBA"/>
</dbReference>
<dbReference type="Gene3D" id="2.30.30.40">
    <property type="entry name" value="SH3 Domains"/>
    <property type="match status" value="2"/>
</dbReference>
<dbReference type="InterPro" id="IPR035460">
    <property type="entry name" value="FCHSD_SH3_1"/>
</dbReference>
<dbReference type="Gene3D" id="3.40.50.300">
    <property type="entry name" value="P-loop containing nucleotide triphosphate hydrolases"/>
    <property type="match status" value="1"/>
</dbReference>
<evidence type="ECO:0000259" key="10">
    <source>
        <dbReference type="PROSITE" id="PS50002"/>
    </source>
</evidence>
<evidence type="ECO:0000256" key="9">
    <source>
        <dbReference type="SAM" id="MobiDB-lite"/>
    </source>
</evidence>
<evidence type="ECO:0000256" key="4">
    <source>
        <dbReference type="ARBA" id="ARBA00023054"/>
    </source>
</evidence>
<evidence type="ECO:0000313" key="12">
    <source>
        <dbReference type="EMBL" id="CAG00919.1"/>
    </source>
</evidence>
<dbReference type="InterPro" id="IPR036322">
    <property type="entry name" value="WD40_repeat_dom_sf"/>
</dbReference>
<dbReference type="KEGG" id="tng:GSTEN00019502G001"/>
<dbReference type="SUPFAM" id="SSF50044">
    <property type="entry name" value="SH3-domain"/>
    <property type="match status" value="2"/>
</dbReference>
<dbReference type="SUPFAM" id="SSF103657">
    <property type="entry name" value="BAR/IMD domain-like"/>
    <property type="match status" value="1"/>
</dbReference>
<dbReference type="InterPro" id="IPR035556">
    <property type="entry name" value="FCHSD2_SH3_2"/>
</dbReference>
<dbReference type="CDD" id="cd11894">
    <property type="entry name" value="SH3_FCHSD2_2"/>
    <property type="match status" value="1"/>
</dbReference>
<dbReference type="GO" id="GO:0007274">
    <property type="term" value="P:neuromuscular synaptic transmission"/>
    <property type="evidence" value="ECO:0007669"/>
    <property type="project" value="TreeGrafter"/>
</dbReference>
<keyword evidence="4 8" id="KW-0175">Coiled coil</keyword>
<dbReference type="Gene3D" id="1.20.1270.60">
    <property type="entry name" value="Arfaptin homology (AH) domain/BAR domain"/>
    <property type="match status" value="1"/>
</dbReference>
<proteinExistence type="predicted"/>
<evidence type="ECO:0000256" key="1">
    <source>
        <dbReference type="ARBA" id="ARBA00004316"/>
    </source>
</evidence>
<feature type="compositionally biased region" description="Basic and acidic residues" evidence="9">
    <location>
        <begin position="704"/>
        <end position="714"/>
    </location>
</feature>
<dbReference type="Pfam" id="PF14604">
    <property type="entry name" value="SH3_9"/>
    <property type="match status" value="1"/>
</dbReference>
<dbReference type="FunFam" id="2.30.30.40:FF:000033">
    <property type="entry name" value="FCH and double SH3 domains protein 2"/>
    <property type="match status" value="1"/>
</dbReference>
<dbReference type="GO" id="GO:1902905">
    <property type="term" value="P:positive regulation of supramolecular fiber organization"/>
    <property type="evidence" value="ECO:0007669"/>
    <property type="project" value="UniProtKB-ARBA"/>
</dbReference>
<dbReference type="CDD" id="cd11761">
    <property type="entry name" value="SH3_FCHSD_1"/>
    <property type="match status" value="1"/>
</dbReference>
<dbReference type="GO" id="GO:0031594">
    <property type="term" value="C:neuromuscular junction"/>
    <property type="evidence" value="ECO:0007669"/>
    <property type="project" value="TreeGrafter"/>
</dbReference>
<name>Q4SEL3_TETNG</name>
<evidence type="ECO:0000256" key="6">
    <source>
        <dbReference type="ARBA" id="ARBA00023273"/>
    </source>
</evidence>
<dbReference type="OrthoDB" id="10065861at2759"/>
<evidence type="ECO:0000256" key="2">
    <source>
        <dbReference type="ARBA" id="ARBA00022443"/>
    </source>
</evidence>
<dbReference type="GO" id="GO:0042995">
    <property type="term" value="C:cell projection"/>
    <property type="evidence" value="ECO:0007669"/>
    <property type="project" value="UniProtKB-SubCell"/>
</dbReference>
<evidence type="ECO:0000256" key="7">
    <source>
        <dbReference type="PROSITE-ProRule" id="PRU00192"/>
    </source>
</evidence>
<keyword evidence="3" id="KW-0597">Phosphoprotein</keyword>
<dbReference type="GO" id="GO:0055037">
    <property type="term" value="C:recycling endosome"/>
    <property type="evidence" value="ECO:0007669"/>
    <property type="project" value="TreeGrafter"/>
</dbReference>
<feature type="region of interest" description="Disordered" evidence="9">
    <location>
        <begin position="629"/>
        <end position="714"/>
    </location>
</feature>
<dbReference type="SMART" id="SM00326">
    <property type="entry name" value="SH3"/>
    <property type="match status" value="2"/>
</dbReference>
<feature type="domain" description="SH3" evidence="10">
    <location>
        <begin position="544"/>
        <end position="606"/>
    </location>
</feature>
<dbReference type="InterPro" id="IPR027417">
    <property type="entry name" value="P-loop_NTPase"/>
</dbReference>
<accession>Q4SEL3</accession>
<evidence type="ECO:0000256" key="8">
    <source>
        <dbReference type="PROSITE-ProRule" id="PRU01077"/>
    </source>
</evidence>
<evidence type="ECO:0000256" key="5">
    <source>
        <dbReference type="ARBA" id="ARBA00023121"/>
    </source>
</evidence>
<comment type="subcellular location">
    <subcellularLocation>
        <location evidence="1">Cell projection</location>
    </subcellularLocation>
</comment>